<sequence length="534" mass="57337">MAKRRELADDSDVYVLEFQKNYSDTTRQSLIVSDEVPDSTLLWRNMVMFTLLKIIGSYDSGAFSAAVGAENGIADEWGLTNLEQGALSASVFLGCMVGCPLAGHLFSQYSAKIVLIRVLVLHIFFTFCFATVTVYVISMVSRFLIGVTLSFIFVYVPVWVDDFAPRDRQSVWMALHNAGVPVGVLGGYLCGAILPSYTRISWEWAFYSKCIFTVPVIVYFLRVDHRSVDRNSSRKSNVQGSLGIGHGGNGLPTNGTESAVRRGTENVFDRSSGARNLVSSACDAVLHIWKTAAVLLGNIEYTCSVLAMCSLYFVVSGLQNFMTQYLHAEPFNASMKTIMVGFGTAIVASPIGGVITGGVLLDRLGGYQQNTRRVMIFTTAWGAGAAFFSVLCIFAGSTSALLVLMSLMLFCGGAVVPSGSGRVMASLPDTQRPAGAALAQMVYNLVGNFSGPLVCGSIAQWMGDLKYGIRAVFCCSVIGLVPMVILLFAADRHPSGVCAMSSCGPVSTVVEERLEVKSSGVVVENGNDDTVDAK</sequence>
<keyword evidence="4 8" id="KW-1133">Transmembrane helix</keyword>
<organism evidence="10">
    <name type="scientific">Trypanosoma brucei equiperdum</name>
    <dbReference type="NCBI Taxonomy" id="630700"/>
    <lineage>
        <taxon>Eukaryota</taxon>
        <taxon>Discoba</taxon>
        <taxon>Euglenozoa</taxon>
        <taxon>Kinetoplastea</taxon>
        <taxon>Metakinetoplastina</taxon>
        <taxon>Trypanosomatida</taxon>
        <taxon>Trypanosomatidae</taxon>
        <taxon>Trypanosoma</taxon>
    </lineage>
</organism>
<evidence type="ECO:0000256" key="6">
    <source>
        <dbReference type="ARBA" id="ARBA00024338"/>
    </source>
</evidence>
<dbReference type="SUPFAM" id="SSF103473">
    <property type="entry name" value="MFS general substrate transporter"/>
    <property type="match status" value="1"/>
</dbReference>
<feature type="transmembrane region" description="Helical" evidence="8">
    <location>
        <begin position="143"/>
        <end position="160"/>
    </location>
</feature>
<dbReference type="PANTHER" id="PTHR23505">
    <property type="entry name" value="SPINSTER"/>
    <property type="match status" value="1"/>
</dbReference>
<comment type="similarity">
    <text evidence="6">Belongs to the major facilitator superfamily. Spinster (TC 2.A.1.49) family.</text>
</comment>
<dbReference type="InterPro" id="IPR011701">
    <property type="entry name" value="MFS"/>
</dbReference>
<dbReference type="InterPro" id="IPR020846">
    <property type="entry name" value="MFS_dom"/>
</dbReference>
<evidence type="ECO:0000313" key="10">
    <source>
        <dbReference type="EMBL" id="RHW71377.1"/>
    </source>
</evidence>
<dbReference type="EMBL" id="QSBY01000007">
    <property type="protein sequence ID" value="RHW71377.1"/>
    <property type="molecule type" value="Genomic_DNA"/>
</dbReference>
<gene>
    <name evidence="10" type="ORF">DPX39_070040800</name>
</gene>
<protein>
    <submittedName>
        <fullName evidence="10">Transporter protein</fullName>
    </submittedName>
</protein>
<comment type="subcellular location">
    <subcellularLocation>
        <location evidence="1">Membrane</location>
        <topology evidence="1">Multi-pass membrane protein</topology>
    </subcellularLocation>
</comment>
<feature type="transmembrane region" description="Helical" evidence="8">
    <location>
        <begin position="338"/>
        <end position="362"/>
    </location>
</feature>
<evidence type="ECO:0000256" key="4">
    <source>
        <dbReference type="ARBA" id="ARBA00022989"/>
    </source>
</evidence>
<feature type="transmembrane region" description="Helical" evidence="8">
    <location>
        <begin position="299"/>
        <end position="318"/>
    </location>
</feature>
<keyword evidence="5 8" id="KW-0472">Membrane</keyword>
<feature type="transmembrane region" description="Helical" evidence="8">
    <location>
        <begin position="374"/>
        <end position="396"/>
    </location>
</feature>
<proteinExistence type="inferred from homology"/>
<dbReference type="GO" id="GO:0022857">
    <property type="term" value="F:transmembrane transporter activity"/>
    <property type="evidence" value="ECO:0007669"/>
    <property type="project" value="InterPro"/>
</dbReference>
<feature type="transmembrane region" description="Helical" evidence="8">
    <location>
        <begin position="118"/>
        <end position="137"/>
    </location>
</feature>
<feature type="transmembrane region" description="Helical" evidence="8">
    <location>
        <begin position="441"/>
        <end position="461"/>
    </location>
</feature>
<evidence type="ECO:0000256" key="2">
    <source>
        <dbReference type="ARBA" id="ARBA00022448"/>
    </source>
</evidence>
<evidence type="ECO:0000256" key="1">
    <source>
        <dbReference type="ARBA" id="ARBA00004141"/>
    </source>
</evidence>
<dbReference type="Pfam" id="PF07690">
    <property type="entry name" value="MFS_1"/>
    <property type="match status" value="1"/>
</dbReference>
<dbReference type="AlphaFoldDB" id="A0A3L6L832"/>
<accession>A0A3L6L832</accession>
<evidence type="ECO:0000259" key="9">
    <source>
        <dbReference type="PROSITE" id="PS50850"/>
    </source>
</evidence>
<comment type="caution">
    <text evidence="10">The sequence shown here is derived from an EMBL/GenBank/DDBJ whole genome shotgun (WGS) entry which is preliminary data.</text>
</comment>
<feature type="transmembrane region" description="Helical" evidence="8">
    <location>
        <begin position="172"/>
        <end position="198"/>
    </location>
</feature>
<name>A0A3L6L832_9TRYP</name>
<dbReference type="GO" id="GO:0016020">
    <property type="term" value="C:membrane"/>
    <property type="evidence" value="ECO:0007669"/>
    <property type="project" value="UniProtKB-SubCell"/>
</dbReference>
<feature type="region of interest" description="Disordered" evidence="7">
    <location>
        <begin position="231"/>
        <end position="258"/>
    </location>
</feature>
<evidence type="ECO:0000256" key="3">
    <source>
        <dbReference type="ARBA" id="ARBA00022692"/>
    </source>
</evidence>
<dbReference type="InterPro" id="IPR044770">
    <property type="entry name" value="MFS_spinster-like"/>
</dbReference>
<dbReference type="Proteomes" id="UP000266743">
    <property type="component" value="Chromosome 7"/>
</dbReference>
<evidence type="ECO:0000256" key="5">
    <source>
        <dbReference type="ARBA" id="ARBA00023136"/>
    </source>
</evidence>
<dbReference type="InterPro" id="IPR036259">
    <property type="entry name" value="MFS_trans_sf"/>
</dbReference>
<keyword evidence="3 8" id="KW-0812">Transmembrane</keyword>
<feature type="transmembrane region" description="Helical" evidence="8">
    <location>
        <begin position="86"/>
        <end position="106"/>
    </location>
</feature>
<evidence type="ECO:0000256" key="8">
    <source>
        <dbReference type="SAM" id="Phobius"/>
    </source>
</evidence>
<feature type="transmembrane region" description="Helical" evidence="8">
    <location>
        <begin position="467"/>
        <end position="490"/>
    </location>
</feature>
<feature type="transmembrane region" description="Helical" evidence="8">
    <location>
        <begin position="402"/>
        <end position="420"/>
    </location>
</feature>
<keyword evidence="2" id="KW-0813">Transport</keyword>
<feature type="domain" description="Major facilitator superfamily (MFS) profile" evidence="9">
    <location>
        <begin position="45"/>
        <end position="494"/>
    </location>
</feature>
<reference evidence="10" key="1">
    <citation type="submission" date="2018-09" db="EMBL/GenBank/DDBJ databases">
        <title>whole genome sequence of T. equiperdum IVM-t1 strain.</title>
        <authorList>
            <person name="Suganuma K."/>
        </authorList>
    </citation>
    <scope>NUCLEOTIDE SEQUENCE [LARGE SCALE GENOMIC DNA]</scope>
    <source>
        <strain evidence="10">IVM-t1</strain>
    </source>
</reference>
<dbReference type="CDD" id="cd06174">
    <property type="entry name" value="MFS"/>
    <property type="match status" value="1"/>
</dbReference>
<evidence type="ECO:0000256" key="7">
    <source>
        <dbReference type="SAM" id="MobiDB-lite"/>
    </source>
</evidence>
<feature type="transmembrane region" description="Helical" evidence="8">
    <location>
        <begin position="204"/>
        <end position="221"/>
    </location>
</feature>
<dbReference type="PROSITE" id="PS50850">
    <property type="entry name" value="MFS"/>
    <property type="match status" value="1"/>
</dbReference>
<dbReference type="PANTHER" id="PTHR23505:SF9">
    <property type="entry name" value="PROTEIN, PUTATIVE-RELATED"/>
    <property type="match status" value="1"/>
</dbReference>
<dbReference type="Gene3D" id="1.20.1250.20">
    <property type="entry name" value="MFS general substrate transporter like domains"/>
    <property type="match status" value="2"/>
</dbReference>